<dbReference type="RefSeq" id="WP_068823116.1">
    <property type="nucleotide sequence ID" value="NZ_LWHJ01000029.1"/>
</dbReference>
<evidence type="ECO:0000313" key="1">
    <source>
        <dbReference type="EMBL" id="OAQ38964.1"/>
    </source>
</evidence>
<protein>
    <submittedName>
        <fullName evidence="1">Uncharacterized protein</fullName>
    </submittedName>
</protein>
<dbReference type="EMBL" id="LWHJ01000029">
    <property type="protein sequence ID" value="OAQ38964.1"/>
    <property type="molecule type" value="Genomic_DNA"/>
</dbReference>
<keyword evidence="2" id="KW-1185">Reference proteome</keyword>
<evidence type="ECO:0000313" key="2">
    <source>
        <dbReference type="Proteomes" id="UP000078459"/>
    </source>
</evidence>
<proteinExistence type="predicted"/>
<organism evidence="1 2">
    <name type="scientific">Pedobacter psychrophilus</name>
    <dbReference type="NCBI Taxonomy" id="1826909"/>
    <lineage>
        <taxon>Bacteria</taxon>
        <taxon>Pseudomonadati</taxon>
        <taxon>Bacteroidota</taxon>
        <taxon>Sphingobacteriia</taxon>
        <taxon>Sphingobacteriales</taxon>
        <taxon>Sphingobacteriaceae</taxon>
        <taxon>Pedobacter</taxon>
    </lineage>
</organism>
<name>A0A179DDI5_9SPHI</name>
<dbReference type="Proteomes" id="UP000078459">
    <property type="component" value="Unassembled WGS sequence"/>
</dbReference>
<comment type="caution">
    <text evidence="1">The sequence shown here is derived from an EMBL/GenBank/DDBJ whole genome shotgun (WGS) entry which is preliminary data.</text>
</comment>
<sequence length="73" mass="8652">MINQVKISLIIILKFKKLDYDETEIQIFSRQLICYEPKKALYINHFRLDRGGTVIRIEESLNFPHFLGNGKLQ</sequence>
<dbReference type="AlphaFoldDB" id="A0A179DDI5"/>
<gene>
    <name evidence="1" type="ORF">A5893_13075</name>
</gene>
<reference evidence="1 2" key="2">
    <citation type="submission" date="2016-06" db="EMBL/GenBank/DDBJ databases">
        <title>Pedobacter psychrophilus sp. nov., isolated from Antarctic fragmentary rock.</title>
        <authorList>
            <person name="Svec P."/>
        </authorList>
    </citation>
    <scope>NUCLEOTIDE SEQUENCE [LARGE SCALE GENOMIC DNA]</scope>
    <source>
        <strain evidence="1 2">CCM 8644</strain>
    </source>
</reference>
<reference evidence="1 2" key="1">
    <citation type="submission" date="2016-04" db="EMBL/GenBank/DDBJ databases">
        <authorList>
            <person name="Evans L.H."/>
            <person name="Alamgir A."/>
            <person name="Owens N."/>
            <person name="Weber N.D."/>
            <person name="Virtaneva K."/>
            <person name="Barbian K."/>
            <person name="Babar A."/>
            <person name="Rosenke K."/>
        </authorList>
    </citation>
    <scope>NUCLEOTIDE SEQUENCE [LARGE SCALE GENOMIC DNA]</scope>
    <source>
        <strain evidence="1 2">CCM 8644</strain>
    </source>
</reference>
<accession>A0A179DDI5</accession>